<feature type="region of interest" description="Disordered" evidence="1">
    <location>
        <begin position="95"/>
        <end position="144"/>
    </location>
</feature>
<keyword evidence="3" id="KW-1185">Reference proteome</keyword>
<evidence type="ECO:0000313" key="3">
    <source>
        <dbReference type="Proteomes" id="UP001337655"/>
    </source>
</evidence>
<proteinExistence type="predicted"/>
<dbReference type="AlphaFoldDB" id="A0AAV9PPE0"/>
<protein>
    <submittedName>
        <fullName evidence="2">Uncharacterized protein</fullName>
    </submittedName>
</protein>
<sequence>MRRLSHNQKHRLPGWAKTAESRDVYIKNHDPTSQERSPGDYGIGNFSYSMHHLKEHQIQGDAAHLRPHKLLRDWDDFTYAEAAIMTAVDRIQGLDEDAPHRTNPRSSHYHLLSRRPSEEGPTTTGADSTASSFSLLTPTTTNMTPIPESLTYKLPLQHPKPYVSVDMRGLESPPFTPVDSRAVNTPYHNTSFNADTEKSTAPDLLLVNGQLIPLSGRRPSTTTTRAPNELAWESYLSTLEEELWGLRHNDLMRLKGYRDSMKSELKWLQVDGKISREEEWEFNKWLNGKVYTYQTLVGGMEEKIKATSCGVTTMATDDGEKGVPAA</sequence>
<accession>A0AAV9PPE0</accession>
<dbReference type="GeneID" id="89923201"/>
<dbReference type="EMBL" id="JAVRRT010000002">
    <property type="protein sequence ID" value="KAK5174771.1"/>
    <property type="molecule type" value="Genomic_DNA"/>
</dbReference>
<evidence type="ECO:0000313" key="2">
    <source>
        <dbReference type="EMBL" id="KAK5174771.1"/>
    </source>
</evidence>
<dbReference type="RefSeq" id="XP_064663440.1">
    <property type="nucleotide sequence ID" value="XM_064799113.1"/>
</dbReference>
<feature type="compositionally biased region" description="Polar residues" evidence="1">
    <location>
        <begin position="120"/>
        <end position="144"/>
    </location>
</feature>
<evidence type="ECO:0000256" key="1">
    <source>
        <dbReference type="SAM" id="MobiDB-lite"/>
    </source>
</evidence>
<gene>
    <name evidence="2" type="ORF">LTR77_001854</name>
</gene>
<dbReference type="Proteomes" id="UP001337655">
    <property type="component" value="Unassembled WGS sequence"/>
</dbReference>
<name>A0AAV9PPE0_9PEZI</name>
<organism evidence="2 3">
    <name type="scientific">Saxophila tyrrhenica</name>
    <dbReference type="NCBI Taxonomy" id="1690608"/>
    <lineage>
        <taxon>Eukaryota</taxon>
        <taxon>Fungi</taxon>
        <taxon>Dikarya</taxon>
        <taxon>Ascomycota</taxon>
        <taxon>Pezizomycotina</taxon>
        <taxon>Dothideomycetes</taxon>
        <taxon>Dothideomycetidae</taxon>
        <taxon>Mycosphaerellales</taxon>
        <taxon>Extremaceae</taxon>
        <taxon>Saxophila</taxon>
    </lineage>
</organism>
<reference evidence="2 3" key="1">
    <citation type="submission" date="2023-08" db="EMBL/GenBank/DDBJ databases">
        <title>Black Yeasts Isolated from many extreme environments.</title>
        <authorList>
            <person name="Coleine C."/>
            <person name="Stajich J.E."/>
            <person name="Selbmann L."/>
        </authorList>
    </citation>
    <scope>NUCLEOTIDE SEQUENCE [LARGE SCALE GENOMIC DNA]</scope>
    <source>
        <strain evidence="2 3">CCFEE 5935</strain>
    </source>
</reference>
<comment type="caution">
    <text evidence="2">The sequence shown here is derived from an EMBL/GenBank/DDBJ whole genome shotgun (WGS) entry which is preliminary data.</text>
</comment>